<dbReference type="PANTHER" id="PTHR43355:SF2">
    <property type="entry name" value="FLAVIN REDUCTASE (NADPH)"/>
    <property type="match status" value="1"/>
</dbReference>
<dbReference type="InterPro" id="IPR051606">
    <property type="entry name" value="Polyketide_Oxido-like"/>
</dbReference>
<comment type="similarity">
    <text evidence="1">Belongs to the avfA family.</text>
</comment>
<name>A0ABR3X0D9_9EURO</name>
<proteinExistence type="inferred from homology"/>
<dbReference type="EMBL" id="JAVDPF010000035">
    <property type="protein sequence ID" value="KAL1869240.1"/>
    <property type="molecule type" value="Genomic_DNA"/>
</dbReference>
<dbReference type="Gene3D" id="3.40.50.720">
    <property type="entry name" value="NAD(P)-binding Rossmann-like Domain"/>
    <property type="match status" value="1"/>
</dbReference>
<comment type="caution">
    <text evidence="2">The sequence shown here is derived from an EMBL/GenBank/DDBJ whole genome shotgun (WGS) entry which is preliminary data.</text>
</comment>
<evidence type="ECO:0008006" key="4">
    <source>
        <dbReference type="Google" id="ProtNLM"/>
    </source>
</evidence>
<protein>
    <recommendedName>
        <fullName evidence="4">NAD(P)-binding domain-containing protein</fullName>
    </recommendedName>
</protein>
<dbReference type="PANTHER" id="PTHR43355">
    <property type="entry name" value="FLAVIN REDUCTASE (NADPH)"/>
    <property type="match status" value="1"/>
</dbReference>
<evidence type="ECO:0000313" key="3">
    <source>
        <dbReference type="Proteomes" id="UP001583193"/>
    </source>
</evidence>
<keyword evidence="3" id="KW-1185">Reference proteome</keyword>
<evidence type="ECO:0000256" key="1">
    <source>
        <dbReference type="ARBA" id="ARBA00038376"/>
    </source>
</evidence>
<gene>
    <name evidence="2" type="ORF">Plec18167_007906</name>
</gene>
<sequence length="276" mass="29406">MSIPTPDETTTGNTKTIAFFGATGGSTNACLTHALQAGYHAVALARTPSKLTSQLLNQGLSQNTLDSQLRIIHGDATDPAAVRETILLSPTHLVSQIISGLGSFPVLSRGSFFLPHITLDNPTICESGAKALLSALRSIYSDYPSLESSRPLLTVISSTGLTTSPTPTDLPFLALRMYHFLGAVPRADKMRMEALLSVSQTADLVRGVVIVRPSLLKGSGNVTGEGKGWKNIRVGKEQSPAVGYTVTRADVGEWIFEEVVKKEGDDWIGEKVSLTS</sequence>
<accession>A0ABR3X0D9</accession>
<dbReference type="Proteomes" id="UP001583193">
    <property type="component" value="Unassembled WGS sequence"/>
</dbReference>
<evidence type="ECO:0000313" key="2">
    <source>
        <dbReference type="EMBL" id="KAL1869240.1"/>
    </source>
</evidence>
<dbReference type="InterPro" id="IPR036291">
    <property type="entry name" value="NAD(P)-bd_dom_sf"/>
</dbReference>
<organism evidence="2 3">
    <name type="scientific">Paecilomyces lecythidis</name>
    <dbReference type="NCBI Taxonomy" id="3004212"/>
    <lineage>
        <taxon>Eukaryota</taxon>
        <taxon>Fungi</taxon>
        <taxon>Dikarya</taxon>
        <taxon>Ascomycota</taxon>
        <taxon>Pezizomycotina</taxon>
        <taxon>Eurotiomycetes</taxon>
        <taxon>Eurotiomycetidae</taxon>
        <taxon>Eurotiales</taxon>
        <taxon>Thermoascaceae</taxon>
        <taxon>Paecilomyces</taxon>
    </lineage>
</organism>
<dbReference type="SUPFAM" id="SSF51735">
    <property type="entry name" value="NAD(P)-binding Rossmann-fold domains"/>
    <property type="match status" value="1"/>
</dbReference>
<reference evidence="2 3" key="1">
    <citation type="journal article" date="2024" name="IMA Fungus">
        <title>IMA Genome - F19 : A genome assembly and annotation guide to empower mycologists, including annotated draft genome sequences of Ceratocystis pirilliformis, Diaporthe australafricana, Fusarium ophioides, Paecilomyces lecythidis, and Sporothrix stenoceras.</title>
        <authorList>
            <person name="Aylward J."/>
            <person name="Wilson A.M."/>
            <person name="Visagie C.M."/>
            <person name="Spraker J."/>
            <person name="Barnes I."/>
            <person name="Buitendag C."/>
            <person name="Ceriani C."/>
            <person name="Del Mar Angel L."/>
            <person name="du Plessis D."/>
            <person name="Fuchs T."/>
            <person name="Gasser K."/>
            <person name="Kramer D."/>
            <person name="Li W."/>
            <person name="Munsamy K."/>
            <person name="Piso A."/>
            <person name="Price J.L."/>
            <person name="Sonnekus B."/>
            <person name="Thomas C."/>
            <person name="van der Nest A."/>
            <person name="van Dijk A."/>
            <person name="van Heerden A."/>
            <person name="van Vuuren N."/>
            <person name="Yilmaz N."/>
            <person name="Duong T.A."/>
            <person name="van der Merwe N.A."/>
            <person name="Wingfield M.J."/>
            <person name="Wingfield B.D."/>
        </authorList>
    </citation>
    <scope>NUCLEOTIDE SEQUENCE [LARGE SCALE GENOMIC DNA]</scope>
    <source>
        <strain evidence="2 3">CMW 18167</strain>
    </source>
</reference>